<evidence type="ECO:0000313" key="2">
    <source>
        <dbReference type="Proteomes" id="UP001642464"/>
    </source>
</evidence>
<gene>
    <name evidence="1" type="ORF">SCF082_LOCUS6751</name>
</gene>
<dbReference type="Proteomes" id="UP001642464">
    <property type="component" value="Unassembled WGS sequence"/>
</dbReference>
<reference evidence="1 2" key="1">
    <citation type="submission" date="2024-02" db="EMBL/GenBank/DDBJ databases">
        <authorList>
            <person name="Chen Y."/>
            <person name="Shah S."/>
            <person name="Dougan E. K."/>
            <person name="Thang M."/>
            <person name="Chan C."/>
        </authorList>
    </citation>
    <scope>NUCLEOTIDE SEQUENCE [LARGE SCALE GENOMIC DNA]</scope>
</reference>
<name>A0ABP0II84_9DINO</name>
<protein>
    <submittedName>
        <fullName evidence="1">Serine/threonine-protein kinase Nek5</fullName>
    </submittedName>
</protein>
<proteinExistence type="predicted"/>
<keyword evidence="2" id="KW-1185">Reference proteome</keyword>
<dbReference type="GO" id="GO:0016301">
    <property type="term" value="F:kinase activity"/>
    <property type="evidence" value="ECO:0007669"/>
    <property type="project" value="UniProtKB-KW"/>
</dbReference>
<accession>A0ABP0II84</accession>
<keyword evidence="1" id="KW-0418">Kinase</keyword>
<organism evidence="1 2">
    <name type="scientific">Durusdinium trenchii</name>
    <dbReference type="NCBI Taxonomy" id="1381693"/>
    <lineage>
        <taxon>Eukaryota</taxon>
        <taxon>Sar</taxon>
        <taxon>Alveolata</taxon>
        <taxon>Dinophyceae</taxon>
        <taxon>Suessiales</taxon>
        <taxon>Symbiodiniaceae</taxon>
        <taxon>Durusdinium</taxon>
    </lineage>
</organism>
<sequence>MPYCRQVEASSERTFYAFSGSMNCPDGSAVSGWYNLPGIPVKGDTYGGPSNATGLRLFCRSTPLLSSCQQPTASYCEGGGVVVSVSFDSNMFKLGCCKLQRRLGMALTSQPRKSMTYQDFNGYYCPSDIDITGAPSYTKTFIPSLGEPAVSLPKNSQRRAAFLRQQPSWTLTWNRFRRTWELRRDGQLVKSLPGMDESPVTLNGSTFSATFIEALSADFVTGSTPKTPFPKQKPKLPQLFSFHSNQPDYKEYCNPAYLQNPYAFPSGDSIKQTNPCYHTFNAQPVQLQPKPKGMMLKGITEQAFWQCSERSKQRSYMTAITKNNNQKIKDASSSFDAKMQQISLGIQLAAAIVGMIPWGSYALPQEKGAEEAQDAVRRDSSEELMDHYFEHFIYFADQAEQDVKKGFGAKMFDVMKQFALTTLENISSAPFQTLISGVDGNGGVFNIADKSLSMNSLINPTVGPSPPVPSNGAMKNVTSQIIKQTLPQMSGTLTTDMENLATASLKDCLPLQFGLSKVMCDLFCIDDAVRSGTTAVLSSLQDSHAALMTNLQALLDYQTQYLLWAIGTAVNPHPVALESEEVLAVPVLLKEIEEFPEKEMRLGLVLGREVLDWHRKTGEELTDRIMAMSINASMENWPHRVKSMKGMLHHYRKSLTDRLQPEKRRDNDLPSVPSTQKMVKEKLQYLSDQASEHREVAEVVQSLHMQHVKSPVPLLEDQARTSILESFLHTHEKHNTFSMLHLKALDQTDYAVNLAHNFSECAGVDTALLREAWQRAFHADERSSEALLEAWAATLTTSERLQVAVKDEGFLDRLPHLIVLDTEDQRLDPFDGMSEPTPSSLTRAPCGNRSALVQEVYGQAVAMVVSSLRPLAMQLNTFKVLATYQEQQLKHRQLEYVPMTDSASVISELQMLLQEVSIPTSAQGRALAARAVKHLAQPTCPSLGAFHQTDLALLSAVTVETILLL</sequence>
<evidence type="ECO:0000313" key="1">
    <source>
        <dbReference type="EMBL" id="CAK9001019.1"/>
    </source>
</evidence>
<dbReference type="EMBL" id="CAXAMM010003725">
    <property type="protein sequence ID" value="CAK9001019.1"/>
    <property type="molecule type" value="Genomic_DNA"/>
</dbReference>
<keyword evidence="1" id="KW-0808">Transferase</keyword>
<comment type="caution">
    <text evidence="1">The sequence shown here is derived from an EMBL/GenBank/DDBJ whole genome shotgun (WGS) entry which is preliminary data.</text>
</comment>